<accession>A0A1W1HGS1</accession>
<reference evidence="1 2" key="1">
    <citation type="submission" date="2017-03" db="EMBL/GenBank/DDBJ databases">
        <authorList>
            <person name="Afonso C.L."/>
            <person name="Miller P.J."/>
            <person name="Scott M.A."/>
            <person name="Spackman E."/>
            <person name="Goraichik I."/>
            <person name="Dimitrov K.M."/>
            <person name="Suarez D.L."/>
            <person name="Swayne D.E."/>
        </authorList>
    </citation>
    <scope>NUCLEOTIDE SEQUENCE [LARGE SCALE GENOMIC DNA]</scope>
    <source>
        <strain evidence="1">PRJEB14757</strain>
    </source>
</reference>
<dbReference type="STRING" id="1246637.MTBBW1_410015"/>
<evidence type="ECO:0000313" key="2">
    <source>
        <dbReference type="Proteomes" id="UP000191931"/>
    </source>
</evidence>
<protein>
    <submittedName>
        <fullName evidence="1">Uncharacterized protein</fullName>
    </submittedName>
</protein>
<dbReference type="RefSeq" id="WP_080800620.1">
    <property type="nucleotide sequence ID" value="NZ_LT828541.1"/>
</dbReference>
<proteinExistence type="predicted"/>
<name>A0A1W1HGS1_9BACT</name>
<dbReference type="Proteomes" id="UP000191931">
    <property type="component" value="Unassembled WGS sequence"/>
</dbReference>
<evidence type="ECO:0000313" key="1">
    <source>
        <dbReference type="EMBL" id="SLM31660.1"/>
    </source>
</evidence>
<organism evidence="1 2">
    <name type="scientific">Desulfamplus magnetovallimortis</name>
    <dbReference type="NCBI Taxonomy" id="1246637"/>
    <lineage>
        <taxon>Bacteria</taxon>
        <taxon>Pseudomonadati</taxon>
        <taxon>Thermodesulfobacteriota</taxon>
        <taxon>Desulfobacteria</taxon>
        <taxon>Desulfobacterales</taxon>
        <taxon>Desulfobacteraceae</taxon>
        <taxon>Desulfamplus</taxon>
    </lineage>
</organism>
<gene>
    <name evidence="1" type="ORF">MTBBW1_410015</name>
</gene>
<keyword evidence="2" id="KW-1185">Reference proteome</keyword>
<dbReference type="AlphaFoldDB" id="A0A1W1HGS1"/>
<dbReference type="EMBL" id="FWEV01000283">
    <property type="protein sequence ID" value="SLM31660.1"/>
    <property type="molecule type" value="Genomic_DNA"/>
</dbReference>
<sequence>MLQELLDYETWPASVQRGVHLLAWMVAKGFLDIRVAFRVHSKTGEVLFAKTRGGYKKGHELL</sequence>